<keyword evidence="3" id="KW-0548">Nucleotidyltransferase</keyword>
<reference evidence="3" key="1">
    <citation type="journal article" date="2022" name="Int. J. Mol. Sci.">
        <title>Draft Genome of Tanacetum Coccineum: Genomic Comparison of Closely Related Tanacetum-Family Plants.</title>
        <authorList>
            <person name="Yamashiro T."/>
            <person name="Shiraishi A."/>
            <person name="Nakayama K."/>
            <person name="Satake H."/>
        </authorList>
    </citation>
    <scope>NUCLEOTIDE SEQUENCE</scope>
</reference>
<dbReference type="Gene3D" id="3.30.420.10">
    <property type="entry name" value="Ribonuclease H-like superfamily/Ribonuclease H"/>
    <property type="match status" value="1"/>
</dbReference>
<dbReference type="EMBL" id="BQNB010015401">
    <property type="protein sequence ID" value="GJT39614.1"/>
    <property type="molecule type" value="Genomic_DNA"/>
</dbReference>
<gene>
    <name evidence="3" type="ORF">Tco_0939479</name>
</gene>
<name>A0ABQ5DRA2_9ASTR</name>
<evidence type="ECO:0000313" key="3">
    <source>
        <dbReference type="EMBL" id="GJT39614.1"/>
    </source>
</evidence>
<dbReference type="Proteomes" id="UP001151760">
    <property type="component" value="Unassembled WGS sequence"/>
</dbReference>
<keyword evidence="3" id="KW-0695">RNA-directed DNA polymerase</keyword>
<dbReference type="PANTHER" id="PTHR45835:SF103">
    <property type="entry name" value="RNA-DIRECTED DNA POLYMERASE"/>
    <property type="match status" value="1"/>
</dbReference>
<dbReference type="Pfam" id="PF24626">
    <property type="entry name" value="SH3_Tf2-1"/>
    <property type="match status" value="1"/>
</dbReference>
<protein>
    <submittedName>
        <fullName evidence="3">Reverse transcriptase domain-containing protein</fullName>
    </submittedName>
</protein>
<comment type="caution">
    <text evidence="3">The sequence shown here is derived from an EMBL/GenBank/DDBJ whole genome shotgun (WGS) entry which is preliminary data.</text>
</comment>
<dbReference type="PANTHER" id="PTHR45835">
    <property type="entry name" value="YALI0A06105P"/>
    <property type="match status" value="1"/>
</dbReference>
<sequence length="457" mass="53731">MRQRRWLELLADYDCEIRYHPGKANVGKCLTCSRVKAECQTPSGLLVQPEIPMWKWERITIWVIVDRLTKSAHFILTRETHSMETLTRLYIKEIVSRHGVPISIISDRNSHFTSRFWQSLQSALGTQLDMSTTYHPETDGQSERTIQTLEDMLRACVIDFGNGWERHLPLAEVGDVQFTGPEIIHETTEKIVQIRQRLQAARDRQRSVIRFGKRGKLNPRYIGPFKILERIGPVAYKLELLEELSNVHSIFHISNLKKCLSDESLVIPMKEFRLDDKLNFVEEPVEIMDREVKQLKQSRIPIIKLLRVVVEPEMSFCENRIHLKPVVNYTMHVHDQSLGKTILDVKFFYRKRNKSVYWSVLLELQRLQFILQDLQRLQAILRDLQRLQAILQDHQHLQAILRDLQKNTECANCTLFIEKLQVLEATLEMYMHLEKHTMDSTALLHKLYNDMGKFSLE</sequence>
<dbReference type="InterPro" id="IPR012337">
    <property type="entry name" value="RNaseH-like_sf"/>
</dbReference>
<dbReference type="InterPro" id="IPR056924">
    <property type="entry name" value="SH3_Tf2-1"/>
</dbReference>
<feature type="coiled-coil region" evidence="1">
    <location>
        <begin position="367"/>
        <end position="407"/>
    </location>
</feature>
<organism evidence="3 4">
    <name type="scientific">Tanacetum coccineum</name>
    <dbReference type="NCBI Taxonomy" id="301880"/>
    <lineage>
        <taxon>Eukaryota</taxon>
        <taxon>Viridiplantae</taxon>
        <taxon>Streptophyta</taxon>
        <taxon>Embryophyta</taxon>
        <taxon>Tracheophyta</taxon>
        <taxon>Spermatophyta</taxon>
        <taxon>Magnoliopsida</taxon>
        <taxon>eudicotyledons</taxon>
        <taxon>Gunneridae</taxon>
        <taxon>Pentapetalae</taxon>
        <taxon>asterids</taxon>
        <taxon>campanulids</taxon>
        <taxon>Asterales</taxon>
        <taxon>Asteraceae</taxon>
        <taxon>Asteroideae</taxon>
        <taxon>Anthemideae</taxon>
        <taxon>Anthemidinae</taxon>
        <taxon>Tanacetum</taxon>
    </lineage>
</organism>
<dbReference type="InterPro" id="IPR001584">
    <property type="entry name" value="Integrase_cat-core"/>
</dbReference>
<proteinExistence type="predicted"/>
<dbReference type="InterPro" id="IPR036397">
    <property type="entry name" value="RNaseH_sf"/>
</dbReference>
<evidence type="ECO:0000259" key="2">
    <source>
        <dbReference type="PROSITE" id="PS50994"/>
    </source>
</evidence>
<dbReference type="PROSITE" id="PS50994">
    <property type="entry name" value="INTEGRASE"/>
    <property type="match status" value="1"/>
</dbReference>
<dbReference type="GO" id="GO:0003964">
    <property type="term" value="F:RNA-directed DNA polymerase activity"/>
    <property type="evidence" value="ECO:0007669"/>
    <property type="project" value="UniProtKB-KW"/>
</dbReference>
<dbReference type="Pfam" id="PF00665">
    <property type="entry name" value="rve"/>
    <property type="match status" value="1"/>
</dbReference>
<feature type="domain" description="Integrase catalytic" evidence="2">
    <location>
        <begin position="38"/>
        <end position="154"/>
    </location>
</feature>
<keyword evidence="1" id="KW-0175">Coiled coil</keyword>
<accession>A0ABQ5DRA2</accession>
<keyword evidence="3" id="KW-0808">Transferase</keyword>
<dbReference type="SUPFAM" id="SSF53098">
    <property type="entry name" value="Ribonuclease H-like"/>
    <property type="match status" value="1"/>
</dbReference>
<evidence type="ECO:0000256" key="1">
    <source>
        <dbReference type="SAM" id="Coils"/>
    </source>
</evidence>
<reference evidence="3" key="2">
    <citation type="submission" date="2022-01" db="EMBL/GenBank/DDBJ databases">
        <authorList>
            <person name="Yamashiro T."/>
            <person name="Shiraishi A."/>
            <person name="Satake H."/>
            <person name="Nakayama K."/>
        </authorList>
    </citation>
    <scope>NUCLEOTIDE SEQUENCE</scope>
</reference>
<keyword evidence="4" id="KW-1185">Reference proteome</keyword>
<evidence type="ECO:0000313" key="4">
    <source>
        <dbReference type="Proteomes" id="UP001151760"/>
    </source>
</evidence>